<organism evidence="2 3">
    <name type="scientific">Methylobacterium brachiatum</name>
    <dbReference type="NCBI Taxonomy" id="269660"/>
    <lineage>
        <taxon>Bacteria</taxon>
        <taxon>Pseudomonadati</taxon>
        <taxon>Pseudomonadota</taxon>
        <taxon>Alphaproteobacteria</taxon>
        <taxon>Hyphomicrobiales</taxon>
        <taxon>Methylobacteriaceae</taxon>
        <taxon>Methylobacterium</taxon>
    </lineage>
</organism>
<protein>
    <recommendedName>
        <fullName evidence="4">Phasin protein</fullName>
    </recommendedName>
</protein>
<reference evidence="2" key="1">
    <citation type="submission" date="2023-07" db="EMBL/GenBank/DDBJ databases">
        <title>Genomic Encyclopedia of Type Strains, Phase IV (KMG-IV): sequencing the most valuable type-strain genomes for metagenomic binning, comparative biology and taxonomic classification.</title>
        <authorList>
            <person name="Goeker M."/>
        </authorList>
    </citation>
    <scope>NUCLEOTIDE SEQUENCE</scope>
    <source>
        <strain evidence="2">DSM 19569</strain>
    </source>
</reference>
<dbReference type="EMBL" id="JAUSWL010000006">
    <property type="protein sequence ID" value="MDQ0544722.1"/>
    <property type="molecule type" value="Genomic_DNA"/>
</dbReference>
<evidence type="ECO:0000313" key="2">
    <source>
        <dbReference type="EMBL" id="MDQ0544722.1"/>
    </source>
</evidence>
<accession>A0AAJ1WWV8</accession>
<dbReference type="RefSeq" id="WP_230365545.1">
    <property type="nucleotide sequence ID" value="NZ_JAJALK010000002.1"/>
</dbReference>
<dbReference type="Proteomes" id="UP001223420">
    <property type="component" value="Unassembled WGS sequence"/>
</dbReference>
<dbReference type="AlphaFoldDB" id="A0AAJ1WWV8"/>
<evidence type="ECO:0008006" key="4">
    <source>
        <dbReference type="Google" id="ProtNLM"/>
    </source>
</evidence>
<feature type="region of interest" description="Disordered" evidence="1">
    <location>
        <begin position="1"/>
        <end position="38"/>
    </location>
</feature>
<evidence type="ECO:0000256" key="1">
    <source>
        <dbReference type="SAM" id="MobiDB-lite"/>
    </source>
</evidence>
<sequence>MSKPRRPKGPRPDWAPKPALNTDGPALRAVPPPTDTAIPDVAVAKATETVAASEPDDAAPEAPAEVSVPVAALVPPVTIPPVTTPSAAPLARDDAAEHLTATSLAATSRAGFTPNHRDGTGIGSTIARYMRGESEAALAHLRALSQAGSPTELMRLQMGEVQRAADASLTCWSDVIRKASRLVAFR</sequence>
<gene>
    <name evidence="2" type="ORF">QO001_003658</name>
</gene>
<name>A0AAJ1WWV8_9HYPH</name>
<evidence type="ECO:0000313" key="3">
    <source>
        <dbReference type="Proteomes" id="UP001223420"/>
    </source>
</evidence>
<proteinExistence type="predicted"/>
<comment type="caution">
    <text evidence="2">The sequence shown here is derived from an EMBL/GenBank/DDBJ whole genome shotgun (WGS) entry which is preliminary data.</text>
</comment>